<dbReference type="EMBL" id="CP032869">
    <property type="protein sequence ID" value="AYL98822.1"/>
    <property type="molecule type" value="Genomic_DNA"/>
</dbReference>
<keyword evidence="2" id="KW-1185">Reference proteome</keyword>
<dbReference type="OrthoDB" id="9775266at2"/>
<dbReference type="InterPro" id="IPR008551">
    <property type="entry name" value="TANGO2"/>
</dbReference>
<dbReference type="RefSeq" id="WP_119407089.1">
    <property type="nucleotide sequence ID" value="NZ_CP032869.1"/>
</dbReference>
<accession>A0A494W6A0</accession>
<gene>
    <name evidence="1" type="ORF">HYN43_027695</name>
</gene>
<dbReference type="KEGG" id="muh:HYN43_027695"/>
<evidence type="ECO:0000313" key="2">
    <source>
        <dbReference type="Proteomes" id="UP000270046"/>
    </source>
</evidence>
<protein>
    <recommendedName>
        <fullName evidence="3">Transport and Golgi organization protein 2</fullName>
    </recommendedName>
</protein>
<organism evidence="1 2">
    <name type="scientific">Mucilaginibacter celer</name>
    <dbReference type="NCBI Taxonomy" id="2305508"/>
    <lineage>
        <taxon>Bacteria</taxon>
        <taxon>Pseudomonadati</taxon>
        <taxon>Bacteroidota</taxon>
        <taxon>Sphingobacteriia</taxon>
        <taxon>Sphingobacteriales</taxon>
        <taxon>Sphingobacteriaceae</taxon>
        <taxon>Mucilaginibacter</taxon>
    </lineage>
</organism>
<reference evidence="1 2" key="1">
    <citation type="submission" date="2018-10" db="EMBL/GenBank/DDBJ databases">
        <title>Genome sequencing of Mucilaginibacter sp. HYN0043.</title>
        <authorList>
            <person name="Kim M."/>
            <person name="Yi H."/>
        </authorList>
    </citation>
    <scope>NUCLEOTIDE SEQUENCE [LARGE SCALE GENOMIC DNA]</scope>
    <source>
        <strain evidence="1 2">HYN0043</strain>
    </source>
</reference>
<proteinExistence type="predicted"/>
<sequence length="595" mass="68261">MCTVTYLPTKNGFQLTSNRDENVNRGQAIVPRLYKGERHTLLYPKDADRNGSWIAAKNNGDVVVLLNGAFVKHTAMPPYKTSRGLVLMELINAEDPYSAYKDNDLEGVEPFTLVLYAGSMLYECRWDGERKYIKPLDTREAYIWSSATLYNENAAAKRLKWFNDWKAAEPENGIGDIMHFHHHAGQGDADDALVINRGGKMKTVSITNINVGPQNLTMTYHDLRDGNEHINVLPIVHDSVDDDPVALPRFWKLRTFLIRLFNWEYWSMNAVYTPVMFYWFWLSFKARSFFFFNAANPLIENGGFTLESKARIYDLIPQKYYPKTRYFKAGTDFQQIVQSITAGDFSYPLIAKPDIGGKGVQVKLVHDQAGLWEYTHQIRVDFLVQQYVDYRNEVGIFYYRLPGEAKGRVTGIVGKEFLAITGDGKSTMLQLIDREPRYLLQLPALIGAYGDKLTQVLPAGEVKTLVPYGNHARGAKFIDLSYLITPQLTQAIDEICRQVPEFYFGRLDVMYNTWDELSRGENISIIELNGAGSEPTHIYDPNHSLLFAWGEIMRHWRLLYRVSKLNKQQKGISYMTYKEGMTMLKNHAEYTKLVS</sequence>
<name>A0A494W6A0_9SPHI</name>
<dbReference type="AlphaFoldDB" id="A0A494W6A0"/>
<dbReference type="Pfam" id="PF05742">
    <property type="entry name" value="TANGO2"/>
    <property type="match status" value="1"/>
</dbReference>
<dbReference type="Proteomes" id="UP000270046">
    <property type="component" value="Chromosome"/>
</dbReference>
<evidence type="ECO:0008006" key="3">
    <source>
        <dbReference type="Google" id="ProtNLM"/>
    </source>
</evidence>
<evidence type="ECO:0000313" key="1">
    <source>
        <dbReference type="EMBL" id="AYL98822.1"/>
    </source>
</evidence>
<dbReference type="SUPFAM" id="SSF56059">
    <property type="entry name" value="Glutathione synthetase ATP-binding domain-like"/>
    <property type="match status" value="1"/>
</dbReference>